<gene>
    <name evidence="4" type="ORF">WCD58_25015</name>
</gene>
<organism evidence="4 5">
    <name type="scientific">Actinomycetospora flava</name>
    <dbReference type="NCBI Taxonomy" id="3129232"/>
    <lineage>
        <taxon>Bacteria</taxon>
        <taxon>Bacillati</taxon>
        <taxon>Actinomycetota</taxon>
        <taxon>Actinomycetes</taxon>
        <taxon>Pseudonocardiales</taxon>
        <taxon>Pseudonocardiaceae</taxon>
        <taxon>Actinomycetospora</taxon>
    </lineage>
</organism>
<dbReference type="SUPFAM" id="SSF48498">
    <property type="entry name" value="Tetracyclin repressor-like, C-terminal domain"/>
    <property type="match status" value="1"/>
</dbReference>
<dbReference type="InterPro" id="IPR023772">
    <property type="entry name" value="DNA-bd_HTH_TetR-type_CS"/>
</dbReference>
<evidence type="ECO:0000259" key="3">
    <source>
        <dbReference type="PROSITE" id="PS50977"/>
    </source>
</evidence>
<reference evidence="4 5" key="1">
    <citation type="submission" date="2024-03" db="EMBL/GenBank/DDBJ databases">
        <title>Actinomycetospora sp. OC33-EN07, a novel actinomycete isolated from wild orchid (Aerides multiflora).</title>
        <authorList>
            <person name="Suriyachadkun C."/>
        </authorList>
    </citation>
    <scope>NUCLEOTIDE SEQUENCE [LARGE SCALE GENOMIC DNA]</scope>
    <source>
        <strain evidence="4 5">OC33-EN07</strain>
    </source>
</reference>
<name>A0ABU8MCS9_9PSEU</name>
<dbReference type="Gene3D" id="1.10.357.10">
    <property type="entry name" value="Tetracycline Repressor, domain 2"/>
    <property type="match status" value="1"/>
</dbReference>
<dbReference type="SUPFAM" id="SSF46689">
    <property type="entry name" value="Homeodomain-like"/>
    <property type="match status" value="1"/>
</dbReference>
<dbReference type="Proteomes" id="UP001369736">
    <property type="component" value="Unassembled WGS sequence"/>
</dbReference>
<dbReference type="PANTHER" id="PTHR30055:SF200">
    <property type="entry name" value="HTH-TYPE TRANSCRIPTIONAL REPRESSOR BDCR"/>
    <property type="match status" value="1"/>
</dbReference>
<keyword evidence="1 2" id="KW-0238">DNA-binding</keyword>
<accession>A0ABU8MCS9</accession>
<dbReference type="InterPro" id="IPR009057">
    <property type="entry name" value="Homeodomain-like_sf"/>
</dbReference>
<dbReference type="InterPro" id="IPR041490">
    <property type="entry name" value="KstR2_TetR_C"/>
</dbReference>
<evidence type="ECO:0000313" key="5">
    <source>
        <dbReference type="Proteomes" id="UP001369736"/>
    </source>
</evidence>
<proteinExistence type="predicted"/>
<feature type="DNA-binding region" description="H-T-H motif" evidence="2">
    <location>
        <begin position="53"/>
        <end position="72"/>
    </location>
</feature>
<evidence type="ECO:0000256" key="1">
    <source>
        <dbReference type="ARBA" id="ARBA00023125"/>
    </source>
</evidence>
<sequence>MALRQAHRRARVADASIDEPSAELWGPEFAEVAQRLLSSAVLCFARNGFHATTTRDLTAGVGLSPGALYVHFSTKEDVLFAITRVGHERALAGLGDDTGELDPAEQLAELVRRFVAWHARHHTVARICQYELSGLEPGHFEQVQHLRQQINQVFRGAVARGVHAGVFDVPDVHRTARVIISLGVDLVRWYRLDGPDSPEALADEYAALALRMVLARPGG</sequence>
<evidence type="ECO:0000256" key="2">
    <source>
        <dbReference type="PROSITE-ProRule" id="PRU00335"/>
    </source>
</evidence>
<comment type="caution">
    <text evidence="4">The sequence shown here is derived from an EMBL/GenBank/DDBJ whole genome shotgun (WGS) entry which is preliminary data.</text>
</comment>
<dbReference type="PRINTS" id="PR00455">
    <property type="entry name" value="HTHTETR"/>
</dbReference>
<keyword evidence="5" id="KW-1185">Reference proteome</keyword>
<dbReference type="Pfam" id="PF00440">
    <property type="entry name" value="TetR_N"/>
    <property type="match status" value="1"/>
</dbReference>
<dbReference type="PROSITE" id="PS50977">
    <property type="entry name" value="HTH_TETR_2"/>
    <property type="match status" value="1"/>
</dbReference>
<dbReference type="InterPro" id="IPR001647">
    <property type="entry name" value="HTH_TetR"/>
</dbReference>
<dbReference type="InterPro" id="IPR036271">
    <property type="entry name" value="Tet_transcr_reg_TetR-rel_C_sf"/>
</dbReference>
<dbReference type="Pfam" id="PF17932">
    <property type="entry name" value="TetR_C_24"/>
    <property type="match status" value="1"/>
</dbReference>
<dbReference type="RefSeq" id="WP_337705814.1">
    <property type="nucleotide sequence ID" value="NZ_JBBEGM010000012.1"/>
</dbReference>
<dbReference type="PROSITE" id="PS01081">
    <property type="entry name" value="HTH_TETR_1"/>
    <property type="match status" value="1"/>
</dbReference>
<dbReference type="InterPro" id="IPR050109">
    <property type="entry name" value="HTH-type_TetR-like_transc_reg"/>
</dbReference>
<protein>
    <submittedName>
        <fullName evidence="4">TetR/AcrR family transcriptional regulator</fullName>
    </submittedName>
</protein>
<feature type="domain" description="HTH tetR-type" evidence="3">
    <location>
        <begin position="30"/>
        <end position="90"/>
    </location>
</feature>
<evidence type="ECO:0000313" key="4">
    <source>
        <dbReference type="EMBL" id="MEJ2864442.1"/>
    </source>
</evidence>
<dbReference type="EMBL" id="JBBEGM010000012">
    <property type="protein sequence ID" value="MEJ2864442.1"/>
    <property type="molecule type" value="Genomic_DNA"/>
</dbReference>
<dbReference type="PANTHER" id="PTHR30055">
    <property type="entry name" value="HTH-TYPE TRANSCRIPTIONAL REGULATOR RUTR"/>
    <property type="match status" value="1"/>
</dbReference>